<keyword evidence="3" id="KW-1185">Reference proteome</keyword>
<dbReference type="SUPFAM" id="SSF54506">
    <property type="entry name" value="Diaminopimelate epimerase-like"/>
    <property type="match status" value="1"/>
</dbReference>
<reference evidence="2" key="1">
    <citation type="submission" date="2022-10" db="EMBL/GenBank/DDBJ databases">
        <title>Chitiniphilus purpureus sp. nov., a novel chitin-degrading bacterium isolated from crawfish pond sediment.</title>
        <authorList>
            <person name="Li K."/>
        </authorList>
    </citation>
    <scope>NUCLEOTIDE SEQUENCE</scope>
    <source>
        <strain evidence="2">CD1</strain>
    </source>
</reference>
<dbReference type="InterPro" id="IPR003719">
    <property type="entry name" value="Phenazine_PhzF-like"/>
</dbReference>
<dbReference type="EMBL" id="CP106753">
    <property type="protein sequence ID" value="UXY15409.1"/>
    <property type="molecule type" value="Genomic_DNA"/>
</dbReference>
<organism evidence="2 3">
    <name type="scientific">Chitiniphilus purpureus</name>
    <dbReference type="NCBI Taxonomy" id="2981137"/>
    <lineage>
        <taxon>Bacteria</taxon>
        <taxon>Pseudomonadati</taxon>
        <taxon>Pseudomonadota</taxon>
        <taxon>Betaproteobacteria</taxon>
        <taxon>Neisseriales</taxon>
        <taxon>Chitinibacteraceae</taxon>
        <taxon>Chitiniphilus</taxon>
    </lineage>
</organism>
<evidence type="ECO:0000256" key="1">
    <source>
        <dbReference type="ARBA" id="ARBA00008270"/>
    </source>
</evidence>
<accession>A0ABY6DM34</accession>
<dbReference type="NCBIfam" id="TIGR00654">
    <property type="entry name" value="PhzF_family"/>
    <property type="match status" value="1"/>
</dbReference>
<dbReference type="PANTHER" id="PTHR13774">
    <property type="entry name" value="PHENAZINE BIOSYNTHESIS PROTEIN"/>
    <property type="match status" value="1"/>
</dbReference>
<dbReference type="Proteomes" id="UP001061302">
    <property type="component" value="Chromosome"/>
</dbReference>
<dbReference type="Pfam" id="PF02567">
    <property type="entry name" value="PhzC-PhzF"/>
    <property type="match status" value="1"/>
</dbReference>
<protein>
    <submittedName>
        <fullName evidence="2">PhzF family phenazine biosynthesis protein</fullName>
    </submittedName>
</protein>
<name>A0ABY6DM34_9NEIS</name>
<dbReference type="Gene3D" id="3.10.310.10">
    <property type="entry name" value="Diaminopimelate Epimerase, Chain A, domain 1"/>
    <property type="match status" value="2"/>
</dbReference>
<comment type="similarity">
    <text evidence="1">Belongs to the PhzF family.</text>
</comment>
<dbReference type="PANTHER" id="PTHR13774:SF32">
    <property type="entry name" value="ANTISENSE-ENHANCING SEQUENCE 1"/>
    <property type="match status" value="1"/>
</dbReference>
<proteinExistence type="inferred from homology"/>
<dbReference type="RefSeq" id="WP_263124817.1">
    <property type="nucleotide sequence ID" value="NZ_CP106753.1"/>
</dbReference>
<sequence>MPTLDYLLLNVFAERPFAGNPLAVFPQAAGLTDAQMQVIAQQLNLSETTFVSPADDGLADARVRIFTPGYELPFAGHPTLGTAYVLAQRLARPRVRLALPAGIIPVRLRDDHATLAAQPPATRPAAAAADIAMALGLPPDAVAGPPLWVDTGTEQLVVPLTDHQAVAACHPGYDAFHRVASNAKGIAQALVWARAGTQIVARFFWVQHGRIGEDHGTGSACANLGGWLLAQHVALPFATTMVQGHATGRLAHLQLALTEAGGIEVGGRIQAVGQGTLQVPDTP</sequence>
<evidence type="ECO:0000313" key="3">
    <source>
        <dbReference type="Proteomes" id="UP001061302"/>
    </source>
</evidence>
<gene>
    <name evidence="2" type="ORF">N8I74_19190</name>
</gene>
<evidence type="ECO:0000313" key="2">
    <source>
        <dbReference type="EMBL" id="UXY15409.1"/>
    </source>
</evidence>
<dbReference type="PIRSF" id="PIRSF016184">
    <property type="entry name" value="PhzC_PhzF"/>
    <property type="match status" value="1"/>
</dbReference>